<dbReference type="OrthoDB" id="1937476at2759"/>
<dbReference type="PANTHER" id="PTHR33240">
    <property type="entry name" value="OS08G0508500 PROTEIN"/>
    <property type="match status" value="1"/>
</dbReference>
<dbReference type="EMBL" id="JAMYWD010000012">
    <property type="protein sequence ID" value="KAJ4952728.1"/>
    <property type="molecule type" value="Genomic_DNA"/>
</dbReference>
<proteinExistence type="predicted"/>
<gene>
    <name evidence="1" type="ORF">NE237_029560</name>
</gene>
<evidence type="ECO:0000313" key="2">
    <source>
        <dbReference type="Proteomes" id="UP001141806"/>
    </source>
</evidence>
<dbReference type="AlphaFoldDB" id="A0A9Q0JWD4"/>
<dbReference type="PANTHER" id="PTHR33240:SF15">
    <property type="entry name" value="GAG-PRO-LIKE PROTEIN"/>
    <property type="match status" value="1"/>
</dbReference>
<reference evidence="1" key="1">
    <citation type="journal article" date="2023" name="Plant J.">
        <title>The genome of the king protea, Protea cynaroides.</title>
        <authorList>
            <person name="Chang J."/>
            <person name="Duong T.A."/>
            <person name="Schoeman C."/>
            <person name="Ma X."/>
            <person name="Roodt D."/>
            <person name="Barker N."/>
            <person name="Li Z."/>
            <person name="Van de Peer Y."/>
            <person name="Mizrachi E."/>
        </authorList>
    </citation>
    <scope>NUCLEOTIDE SEQUENCE</scope>
    <source>
        <tissue evidence="1">Young leaves</tissue>
    </source>
</reference>
<evidence type="ECO:0000313" key="1">
    <source>
        <dbReference type="EMBL" id="KAJ4952728.1"/>
    </source>
</evidence>
<dbReference type="Proteomes" id="UP001141806">
    <property type="component" value="Unassembled WGS sequence"/>
</dbReference>
<protein>
    <submittedName>
        <fullName evidence="1">Uncharacterized protein</fullName>
    </submittedName>
</protein>
<comment type="caution">
    <text evidence="1">The sequence shown here is derived from an EMBL/GenBank/DDBJ whole genome shotgun (WGS) entry which is preliminary data.</text>
</comment>
<keyword evidence="2" id="KW-1185">Reference proteome</keyword>
<sequence length="128" mass="14169">MRISDCEVHKVFVGTGSSADIIYYGAYKMMEIGKDKLISTNIPLISFSRDIVLPMGYIRLPVRIGTYPKDSQVYMVFIVVDLPSAHDAILGRPRMKALMAVASPVHQVMKFPTPRGSGEVLGNQLLAR</sequence>
<accession>A0A9Q0JWD4</accession>
<name>A0A9Q0JWD4_9MAGN</name>
<organism evidence="1 2">
    <name type="scientific">Protea cynaroides</name>
    <dbReference type="NCBI Taxonomy" id="273540"/>
    <lineage>
        <taxon>Eukaryota</taxon>
        <taxon>Viridiplantae</taxon>
        <taxon>Streptophyta</taxon>
        <taxon>Embryophyta</taxon>
        <taxon>Tracheophyta</taxon>
        <taxon>Spermatophyta</taxon>
        <taxon>Magnoliopsida</taxon>
        <taxon>Proteales</taxon>
        <taxon>Proteaceae</taxon>
        <taxon>Protea</taxon>
    </lineage>
</organism>